<name>S3N7M5_9GAMM</name>
<sequence>MWGYLTANEFFICPNYFSNIVDYDNKMKDKFPSHTLEDSPCEKTYMQFEYGIFTIFALSVSRHGILSAIHPLPLAPYFGIKIEHVNARLSLNKINSIKQFLVVLVHEGFSQNNGLHHDCMDYALNGTKVFLNHFGYKFNLASVPSQHE</sequence>
<accession>S3N7M5</accession>
<dbReference type="HOGENOM" id="CLU_1881290_0_0_6"/>
<protein>
    <submittedName>
        <fullName evidence="1">Uncharacterized protein</fullName>
    </submittedName>
</protein>
<dbReference type="AlphaFoldDB" id="S3N7M5"/>
<dbReference type="EMBL" id="ATGI01000038">
    <property type="protein sequence ID" value="EPF70269.1"/>
    <property type="molecule type" value="Genomic_DNA"/>
</dbReference>
<comment type="caution">
    <text evidence="1">The sequence shown here is derived from an EMBL/GenBank/DDBJ whole genome shotgun (WGS) entry which is preliminary data.</text>
</comment>
<evidence type="ECO:0000313" key="1">
    <source>
        <dbReference type="EMBL" id="EPF70269.1"/>
    </source>
</evidence>
<dbReference type="eggNOG" id="ENOG50302AJ">
    <property type="taxonomic scope" value="Bacteria"/>
</dbReference>
<proteinExistence type="predicted"/>
<evidence type="ECO:0000313" key="2">
    <source>
        <dbReference type="Proteomes" id="UP000014568"/>
    </source>
</evidence>
<dbReference type="Proteomes" id="UP000014568">
    <property type="component" value="Unassembled WGS sequence"/>
</dbReference>
<organism evidence="1 2">
    <name type="scientific">Acinetobacter rudis CIP 110305</name>
    <dbReference type="NCBI Taxonomy" id="421052"/>
    <lineage>
        <taxon>Bacteria</taxon>
        <taxon>Pseudomonadati</taxon>
        <taxon>Pseudomonadota</taxon>
        <taxon>Gammaproteobacteria</taxon>
        <taxon>Moraxellales</taxon>
        <taxon>Moraxellaceae</taxon>
        <taxon>Acinetobacter</taxon>
    </lineage>
</organism>
<reference evidence="1 2" key="1">
    <citation type="submission" date="2013-06" db="EMBL/GenBank/DDBJ databases">
        <title>The Genome Sequence of Acinetobacter rudis CIP 110305.</title>
        <authorList>
            <consortium name="The Broad Institute Genome Sequencing Platform"/>
            <consortium name="The Broad Institute Genome Sequencing Center for Infectious Disease"/>
            <person name="Cerqueira G."/>
            <person name="Feldgarden M."/>
            <person name="Courvalin P."/>
            <person name="Perichon B."/>
            <person name="Grillot-Courvalin C."/>
            <person name="Clermont D."/>
            <person name="Rocha E."/>
            <person name="Yoon E.-J."/>
            <person name="Nemec A."/>
            <person name="Young S.K."/>
            <person name="Zeng Q."/>
            <person name="Gargeya S."/>
            <person name="Fitzgerald M."/>
            <person name="Abouelleil A."/>
            <person name="Alvarado L."/>
            <person name="Berlin A.M."/>
            <person name="Chapman S.B."/>
            <person name="Dewar J."/>
            <person name="Goldberg J."/>
            <person name="Griggs A."/>
            <person name="Gujja S."/>
            <person name="Hansen M."/>
            <person name="Howarth C."/>
            <person name="Imamovic A."/>
            <person name="Larimer J."/>
            <person name="McCowan C."/>
            <person name="Murphy C."/>
            <person name="Pearson M."/>
            <person name="Priest M."/>
            <person name="Roberts A."/>
            <person name="Saif S."/>
            <person name="Shea T."/>
            <person name="Sykes S."/>
            <person name="Wortman J."/>
            <person name="Nusbaum C."/>
            <person name="Birren B."/>
        </authorList>
    </citation>
    <scope>NUCLEOTIDE SEQUENCE [LARGE SCALE GENOMIC DNA]</scope>
    <source>
        <strain evidence="1 2">CIP 110305</strain>
    </source>
</reference>
<gene>
    <name evidence="1" type="ORF">F945_03288</name>
</gene>
<dbReference type="STRING" id="632955.GCA_000829675_02968"/>
<keyword evidence="2" id="KW-1185">Reference proteome</keyword>